<dbReference type="UniPathway" id="UPA00219"/>
<dbReference type="GO" id="GO:0016740">
    <property type="term" value="F:transferase activity"/>
    <property type="evidence" value="ECO:0007669"/>
    <property type="project" value="UniProtKB-KW"/>
</dbReference>
<dbReference type="Gene3D" id="2.40.440.10">
    <property type="entry name" value="L,D-transpeptidase catalytic domain-like"/>
    <property type="match status" value="1"/>
</dbReference>
<feature type="domain" description="L,D-TPase catalytic" evidence="7">
    <location>
        <begin position="344"/>
        <end position="469"/>
    </location>
</feature>
<dbReference type="GO" id="GO:0018104">
    <property type="term" value="P:peptidoglycan-protein cross-linking"/>
    <property type="evidence" value="ECO:0007669"/>
    <property type="project" value="TreeGrafter"/>
</dbReference>
<dbReference type="SUPFAM" id="SSF143985">
    <property type="entry name" value="L,D-transpeptidase pre-catalytic domain-like"/>
    <property type="match status" value="1"/>
</dbReference>
<comment type="pathway">
    <text evidence="1 6">Cell wall biogenesis; peptidoglycan biosynthesis.</text>
</comment>
<comment type="caution">
    <text evidence="8">The sequence shown here is derived from an EMBL/GenBank/DDBJ whole genome shotgun (WGS) entry which is preliminary data.</text>
</comment>
<dbReference type="PANTHER" id="PTHR30582">
    <property type="entry name" value="L,D-TRANSPEPTIDASE"/>
    <property type="match status" value="1"/>
</dbReference>
<dbReference type="PANTHER" id="PTHR30582:SF33">
    <property type="entry name" value="EXPORTED PROTEIN"/>
    <property type="match status" value="1"/>
</dbReference>
<proteinExistence type="predicted"/>
<dbReference type="GO" id="GO:0008360">
    <property type="term" value="P:regulation of cell shape"/>
    <property type="evidence" value="ECO:0007669"/>
    <property type="project" value="UniProtKB-UniRule"/>
</dbReference>
<dbReference type="Pfam" id="PF03734">
    <property type="entry name" value="YkuD"/>
    <property type="match status" value="1"/>
</dbReference>
<evidence type="ECO:0000313" key="9">
    <source>
        <dbReference type="Proteomes" id="UP000018412"/>
    </source>
</evidence>
<evidence type="ECO:0000256" key="5">
    <source>
        <dbReference type="ARBA" id="ARBA00023316"/>
    </source>
</evidence>
<keyword evidence="5 6" id="KW-0961">Cell wall biogenesis/degradation</keyword>
<feature type="active site" description="Proton donor/acceptor" evidence="6">
    <location>
        <position position="424"/>
    </location>
</feature>
<evidence type="ECO:0000256" key="3">
    <source>
        <dbReference type="ARBA" id="ARBA00022960"/>
    </source>
</evidence>
<dbReference type="EMBL" id="AYHA01000148">
    <property type="protein sequence ID" value="ESS00747.1"/>
    <property type="molecule type" value="Genomic_DNA"/>
</dbReference>
<dbReference type="GO" id="GO:0071972">
    <property type="term" value="F:peptidoglycan L,D-transpeptidase activity"/>
    <property type="evidence" value="ECO:0007669"/>
    <property type="project" value="TreeGrafter"/>
</dbReference>
<name>A0A829LVP9_LIMFE</name>
<evidence type="ECO:0000256" key="1">
    <source>
        <dbReference type="ARBA" id="ARBA00004752"/>
    </source>
</evidence>
<accession>A0A829LVP9</accession>
<feature type="active site" description="Nucleophile" evidence="6">
    <location>
        <position position="445"/>
    </location>
</feature>
<dbReference type="InterPro" id="IPR050979">
    <property type="entry name" value="LD-transpeptidase"/>
</dbReference>
<organism evidence="8 9">
    <name type="scientific">Limosilactobacillus fermentum NB-22</name>
    <dbReference type="NCBI Taxonomy" id="1408443"/>
    <lineage>
        <taxon>Bacteria</taxon>
        <taxon>Bacillati</taxon>
        <taxon>Bacillota</taxon>
        <taxon>Bacilli</taxon>
        <taxon>Lactobacillales</taxon>
        <taxon>Lactobacillaceae</taxon>
        <taxon>Limosilactobacillus</taxon>
    </lineage>
</organism>
<dbReference type="PROSITE" id="PS52029">
    <property type="entry name" value="LD_TPASE"/>
    <property type="match status" value="1"/>
</dbReference>
<dbReference type="GO" id="GO:0071555">
    <property type="term" value="P:cell wall organization"/>
    <property type="evidence" value="ECO:0007669"/>
    <property type="project" value="UniProtKB-UniRule"/>
</dbReference>
<evidence type="ECO:0000256" key="6">
    <source>
        <dbReference type="PROSITE-ProRule" id="PRU01373"/>
    </source>
</evidence>
<evidence type="ECO:0000256" key="2">
    <source>
        <dbReference type="ARBA" id="ARBA00022679"/>
    </source>
</evidence>
<reference evidence="9" key="1">
    <citation type="submission" date="2013-10" db="EMBL/GenBank/DDBJ databases">
        <title>Draft genome sequence of Lactobacillus fermentum NB-22.</title>
        <authorList>
            <person name="Chaplin A.V."/>
            <person name="Shkoporov A.N."/>
            <person name="Khokhlova E.V."/>
            <person name="Efimov B.A."/>
            <person name="Kafarskaia L.I."/>
        </authorList>
    </citation>
    <scope>NUCLEOTIDE SEQUENCE [LARGE SCALE GENOMIC DNA]</scope>
    <source>
        <strain evidence="9">NB-22</strain>
    </source>
</reference>
<gene>
    <name evidence="8" type="ORF">NB22_08440</name>
</gene>
<evidence type="ECO:0000259" key="7">
    <source>
        <dbReference type="PROSITE" id="PS52029"/>
    </source>
</evidence>
<evidence type="ECO:0000256" key="4">
    <source>
        <dbReference type="ARBA" id="ARBA00022984"/>
    </source>
</evidence>
<dbReference type="CDD" id="cd16913">
    <property type="entry name" value="YkuD_like"/>
    <property type="match status" value="1"/>
</dbReference>
<sequence length="469" mass="50914">MIRMRTYMEKTQKLIWRALAAVAVIGGLGASGYYHHSHFNKNVTINGVKVGGLTSEAAYQKLASQKRSNDVYLNGKKIYEGTSTSSGYTSADKAKVTKVLKEQATILPSAKKTNYKLTPSELDTSQLSAMKKAIKVAVDKLNQNRVMAVDAKAVWKDNKVTVTSPKKGTAYDTSKIQAELSNQLAADSIQLTAKVKTPLTKNSAAVKKEVAALKKLSNKKITYKVENKSYTLTSDDIITKATYQNGQYQFDTAALDQEITKINKAQSTLGKSFKFKTHAGNTITTSAQGSYGWRISTTKATKTLMDALLKGTTSVSAKADVYGIGYNTGGVGYGTTSNNGIGDTYAEVSISAQTAWFYKDGKLVYSARVVTGKQSSGDDTPTGVYYIMYKQRNTTLRGIGDTGKAYASPVSYWAPFTESGCGFHDASWRTDWSTTAYVNNGSNGCVNMHTYDAPNAFNDLSVDEPVVIY</sequence>
<reference evidence="8 9" key="2">
    <citation type="journal article" date="2015" name="Genome Announc.">
        <title>Draft Genome Sequence of Lactobacillus fermentum NB-22.</title>
        <authorList>
            <person name="Chaplin A.V."/>
            <person name="Shkoporov A.N."/>
            <person name="Efimov B.A."/>
            <person name="Pikina A.P."/>
            <person name="Borisova O.Y."/>
            <person name="Gladko I.A."/>
            <person name="Postnikova E.A."/>
            <person name="Lordkipanidze A.E."/>
            <person name="Kafarskaia L.I."/>
        </authorList>
    </citation>
    <scope>NUCLEOTIDE SEQUENCE [LARGE SCALE GENOMIC DNA]</scope>
    <source>
        <strain evidence="8 9">NB-22</strain>
    </source>
</reference>
<keyword evidence="3 6" id="KW-0133">Cell shape</keyword>
<protein>
    <recommendedName>
        <fullName evidence="7">L,D-TPase catalytic domain-containing protein</fullName>
    </recommendedName>
</protein>
<keyword evidence="2" id="KW-0808">Transferase</keyword>
<dbReference type="InterPro" id="IPR005490">
    <property type="entry name" value="LD_TPept_cat_dom"/>
</dbReference>
<dbReference type="InterPro" id="IPR038054">
    <property type="entry name" value="LD_TPept-like_central_sf"/>
</dbReference>
<dbReference type="AlphaFoldDB" id="A0A829LVP9"/>
<dbReference type="Proteomes" id="UP000018412">
    <property type="component" value="Unassembled WGS sequence"/>
</dbReference>
<evidence type="ECO:0000313" key="8">
    <source>
        <dbReference type="EMBL" id="ESS00747.1"/>
    </source>
</evidence>
<dbReference type="Gene3D" id="3.10.20.800">
    <property type="match status" value="1"/>
</dbReference>
<dbReference type="InterPro" id="IPR038063">
    <property type="entry name" value="Transpep_catalytic_dom"/>
</dbReference>
<keyword evidence="4 6" id="KW-0573">Peptidoglycan synthesis</keyword>
<dbReference type="SUPFAM" id="SSF141523">
    <property type="entry name" value="L,D-transpeptidase catalytic domain-like"/>
    <property type="match status" value="1"/>
</dbReference>
<dbReference type="GO" id="GO:0005576">
    <property type="term" value="C:extracellular region"/>
    <property type="evidence" value="ECO:0007669"/>
    <property type="project" value="TreeGrafter"/>
</dbReference>